<evidence type="ECO:0000313" key="1">
    <source>
        <dbReference type="EMBL" id="GIJ48689.1"/>
    </source>
</evidence>
<proteinExistence type="predicted"/>
<evidence type="ECO:0000313" key="2">
    <source>
        <dbReference type="Proteomes" id="UP000619260"/>
    </source>
</evidence>
<dbReference type="EMBL" id="BOPF01000022">
    <property type="protein sequence ID" value="GIJ48689.1"/>
    <property type="molecule type" value="Genomic_DNA"/>
</dbReference>
<dbReference type="Proteomes" id="UP000619260">
    <property type="component" value="Unassembled WGS sequence"/>
</dbReference>
<keyword evidence="2" id="KW-1185">Reference proteome</keyword>
<protein>
    <submittedName>
        <fullName evidence="1">Uncharacterized protein</fullName>
    </submittedName>
</protein>
<dbReference type="RefSeq" id="WP_203902173.1">
    <property type="nucleotide sequence ID" value="NZ_BOPF01000022.1"/>
</dbReference>
<dbReference type="AlphaFoldDB" id="A0A8J3YNA8"/>
<sequence length="161" mass="17377">MTRELPAPKAVKDMFEELLGRSVSVSPGNPLKVVDIGQKLLVSVYVDDRKVMRAVVGMDVPLSVYAGAAIGLIPVAGTEEPIEKKELTSMLAENVTEVCNICSSLLNQEGEPRLKMDKAFMPGEMPPPDAIGYLLALGRRLDLNLEVQGYGSGRFAMCLAN</sequence>
<name>A0A8J3YNA8_9ACTN</name>
<organism evidence="1 2">
    <name type="scientific">Virgisporangium aliadipatigenens</name>
    <dbReference type="NCBI Taxonomy" id="741659"/>
    <lineage>
        <taxon>Bacteria</taxon>
        <taxon>Bacillati</taxon>
        <taxon>Actinomycetota</taxon>
        <taxon>Actinomycetes</taxon>
        <taxon>Micromonosporales</taxon>
        <taxon>Micromonosporaceae</taxon>
        <taxon>Virgisporangium</taxon>
    </lineage>
</organism>
<accession>A0A8J3YNA8</accession>
<reference evidence="1" key="1">
    <citation type="submission" date="2021-01" db="EMBL/GenBank/DDBJ databases">
        <title>Whole genome shotgun sequence of Virgisporangium aliadipatigenens NBRC 105644.</title>
        <authorList>
            <person name="Komaki H."/>
            <person name="Tamura T."/>
        </authorList>
    </citation>
    <scope>NUCLEOTIDE SEQUENCE</scope>
    <source>
        <strain evidence="1">NBRC 105644</strain>
    </source>
</reference>
<comment type="caution">
    <text evidence="1">The sequence shown here is derived from an EMBL/GenBank/DDBJ whole genome shotgun (WGS) entry which is preliminary data.</text>
</comment>
<gene>
    <name evidence="1" type="ORF">Val02_55750</name>
</gene>